<keyword evidence="7" id="KW-0675">Receptor</keyword>
<proteinExistence type="predicted"/>
<dbReference type="GO" id="GO:0003700">
    <property type="term" value="F:DNA-binding transcription factor activity"/>
    <property type="evidence" value="ECO:0007669"/>
    <property type="project" value="InterPro"/>
</dbReference>
<dbReference type="Gene3D" id="3.30.50.10">
    <property type="entry name" value="Erythroid Transcription Factor GATA-1, subunit A"/>
    <property type="match status" value="1"/>
</dbReference>
<evidence type="ECO:0000256" key="3">
    <source>
        <dbReference type="ARBA" id="ARBA00022833"/>
    </source>
</evidence>
<dbReference type="InterPro" id="IPR013088">
    <property type="entry name" value="Znf_NHR/GATA"/>
</dbReference>
<keyword evidence="6" id="KW-0804">Transcription</keyword>
<dbReference type="InterPro" id="IPR001628">
    <property type="entry name" value="Znf_hrmn_rcpt"/>
</dbReference>
<keyword evidence="3" id="KW-0862">Zinc</keyword>
<dbReference type="Pfam" id="PF00105">
    <property type="entry name" value="zf-C4"/>
    <property type="match status" value="1"/>
</dbReference>
<dbReference type="PRINTS" id="PR00047">
    <property type="entry name" value="STROIDFINGER"/>
</dbReference>
<dbReference type="PANTHER" id="PTHR48092">
    <property type="entry name" value="KNIRPS-RELATED PROTEIN-RELATED"/>
    <property type="match status" value="1"/>
</dbReference>
<sequence>LVKKLCKICKRKATGRHYGVESCEACKCFFRRVAKSRVKYYCQNGGSCKIDLDKRSSCQACRFNLCIDAGMTFLRK</sequence>
<evidence type="ECO:0000259" key="9">
    <source>
        <dbReference type="PROSITE" id="PS51030"/>
    </source>
</evidence>
<organism evidence="10">
    <name type="scientific">Thelazia callipaeda</name>
    <name type="common">Oriental eyeworm</name>
    <name type="synonym">Parasitic nematode</name>
    <dbReference type="NCBI Taxonomy" id="103827"/>
    <lineage>
        <taxon>Eukaryota</taxon>
        <taxon>Metazoa</taxon>
        <taxon>Ecdysozoa</taxon>
        <taxon>Nematoda</taxon>
        <taxon>Chromadorea</taxon>
        <taxon>Rhabditida</taxon>
        <taxon>Spirurina</taxon>
        <taxon>Spiruromorpha</taxon>
        <taxon>Thelazioidea</taxon>
        <taxon>Thelaziidae</taxon>
        <taxon>Thelazia</taxon>
    </lineage>
</organism>
<feature type="domain" description="Nuclear receptor" evidence="9">
    <location>
        <begin position="3"/>
        <end position="76"/>
    </location>
</feature>
<evidence type="ECO:0000256" key="2">
    <source>
        <dbReference type="ARBA" id="ARBA00022771"/>
    </source>
</evidence>
<keyword evidence="5" id="KW-0238">DNA-binding</keyword>
<dbReference type="GO" id="GO:0043565">
    <property type="term" value="F:sequence-specific DNA binding"/>
    <property type="evidence" value="ECO:0007669"/>
    <property type="project" value="InterPro"/>
</dbReference>
<accession>A0A0N5D0Z2</accession>
<dbReference type="PROSITE" id="PS51030">
    <property type="entry name" value="NUCLEAR_REC_DBD_2"/>
    <property type="match status" value="1"/>
</dbReference>
<evidence type="ECO:0000256" key="5">
    <source>
        <dbReference type="ARBA" id="ARBA00023125"/>
    </source>
</evidence>
<dbReference type="WBParaSite" id="TCLT_0000649101-mRNA-1">
    <property type="protein sequence ID" value="TCLT_0000649101-mRNA-1"/>
    <property type="gene ID" value="TCLT_0000649101"/>
</dbReference>
<dbReference type="GO" id="GO:0008270">
    <property type="term" value="F:zinc ion binding"/>
    <property type="evidence" value="ECO:0007669"/>
    <property type="project" value="UniProtKB-KW"/>
</dbReference>
<evidence type="ECO:0000256" key="4">
    <source>
        <dbReference type="ARBA" id="ARBA00023015"/>
    </source>
</evidence>
<keyword evidence="2" id="KW-0863">Zinc-finger</keyword>
<dbReference type="AlphaFoldDB" id="A0A0N5D0Z2"/>
<name>A0A0N5D0Z2_THECL</name>
<evidence type="ECO:0000256" key="8">
    <source>
        <dbReference type="ARBA" id="ARBA00023242"/>
    </source>
</evidence>
<reference evidence="10" key="1">
    <citation type="submission" date="2017-02" db="UniProtKB">
        <authorList>
            <consortium name="WormBaseParasite"/>
        </authorList>
    </citation>
    <scope>IDENTIFICATION</scope>
</reference>
<keyword evidence="8" id="KW-0539">Nucleus</keyword>
<evidence type="ECO:0000256" key="6">
    <source>
        <dbReference type="ARBA" id="ARBA00023163"/>
    </source>
</evidence>
<evidence type="ECO:0000256" key="1">
    <source>
        <dbReference type="ARBA" id="ARBA00022723"/>
    </source>
</evidence>
<protein>
    <submittedName>
        <fullName evidence="10">Nuclear receptor domain-containing protein</fullName>
    </submittedName>
</protein>
<dbReference type="SMART" id="SM00399">
    <property type="entry name" value="ZnF_C4"/>
    <property type="match status" value="1"/>
</dbReference>
<evidence type="ECO:0000313" key="10">
    <source>
        <dbReference type="WBParaSite" id="TCLT_0000649101-mRNA-1"/>
    </source>
</evidence>
<keyword evidence="1" id="KW-0479">Metal-binding</keyword>
<evidence type="ECO:0000256" key="7">
    <source>
        <dbReference type="ARBA" id="ARBA00023170"/>
    </source>
</evidence>
<keyword evidence="4" id="KW-0805">Transcription regulation</keyword>
<dbReference type="OMA" id="VESCEAC"/>
<dbReference type="SUPFAM" id="SSF57716">
    <property type="entry name" value="Glucocorticoid receptor-like (DNA-binding domain)"/>
    <property type="match status" value="1"/>
</dbReference>
<dbReference type="InterPro" id="IPR050200">
    <property type="entry name" value="Nuclear_hormone_rcpt_NR3"/>
</dbReference>